<accession>A0A643G4T6</accession>
<dbReference type="InterPro" id="IPR032314">
    <property type="entry name" value="DUF4845"/>
</dbReference>
<evidence type="ECO:0000313" key="1">
    <source>
        <dbReference type="EMBL" id="QOT78589.1"/>
    </source>
</evidence>
<reference evidence="1 2" key="1">
    <citation type="submission" date="2020-10" db="EMBL/GenBank/DDBJ databases">
        <title>Complete genome sequence of Cupriavidus basilensis CCUG 49340T.</title>
        <authorList>
            <person name="Salva-Serra F."/>
            <person name="Donoso R.A."/>
            <person name="Cho K.H."/>
            <person name="Yoo J.A."/>
            <person name="Lee K."/>
            <person name="Yoon S.-H."/>
            <person name="Perez-Pantoja D."/>
            <person name="Moore E.R.B."/>
        </authorList>
    </citation>
    <scope>NUCLEOTIDE SEQUENCE [LARGE SCALE GENOMIC DNA]</scope>
    <source>
        <strain evidence="2">CCUG 49340</strain>
    </source>
</reference>
<gene>
    <name evidence="1" type="ORF">F7R26_013720</name>
</gene>
<name>A0A643G4T6_9BURK</name>
<dbReference type="EMBL" id="CP062803">
    <property type="protein sequence ID" value="QOT78589.1"/>
    <property type="molecule type" value="Genomic_DNA"/>
</dbReference>
<protein>
    <submittedName>
        <fullName evidence="1">DUF4845 domain-containing protein</fullName>
    </submittedName>
</protein>
<dbReference type="AlphaFoldDB" id="A0A643G4T6"/>
<dbReference type="Proteomes" id="UP000397656">
    <property type="component" value="Chromosome 1"/>
</dbReference>
<proteinExistence type="predicted"/>
<organism evidence="1 2">
    <name type="scientific">Cupriavidus basilensis</name>
    <dbReference type="NCBI Taxonomy" id="68895"/>
    <lineage>
        <taxon>Bacteria</taxon>
        <taxon>Pseudomonadati</taxon>
        <taxon>Pseudomonadota</taxon>
        <taxon>Betaproteobacteria</taxon>
        <taxon>Burkholderiales</taxon>
        <taxon>Burkholderiaceae</taxon>
        <taxon>Cupriavidus</taxon>
    </lineage>
</organism>
<dbReference type="Pfam" id="PF16137">
    <property type="entry name" value="DUF4845"/>
    <property type="match status" value="1"/>
</dbReference>
<evidence type="ECO:0000313" key="2">
    <source>
        <dbReference type="Proteomes" id="UP000397656"/>
    </source>
</evidence>
<sequence length="118" mass="13103">MAGRYKVRGFSLGSLLIVILIVGGIVIPAVRAIPSLLEYFAVKRAISYAKQQASNKREVADYFAKQAQIDRITAVRSDDLDIHEDDNGTIRSVGFSYRNEVPLYGPLSLMITYSGTQY</sequence>